<keyword evidence="3" id="KW-1185">Reference proteome</keyword>
<proteinExistence type="predicted"/>
<feature type="non-terminal residue" evidence="2">
    <location>
        <position position="1"/>
    </location>
</feature>
<comment type="caution">
    <text evidence="2">The sequence shown here is derived from an EMBL/GenBank/DDBJ whole genome shotgun (WGS) entry which is preliminary data.</text>
</comment>
<reference evidence="2" key="1">
    <citation type="submission" date="2023-03" db="EMBL/GenBank/DDBJ databases">
        <title>Massive genome expansion in bonnet fungi (Mycena s.s.) driven by repeated elements and novel gene families across ecological guilds.</title>
        <authorList>
            <consortium name="Lawrence Berkeley National Laboratory"/>
            <person name="Harder C.B."/>
            <person name="Miyauchi S."/>
            <person name="Viragh M."/>
            <person name="Kuo A."/>
            <person name="Thoen E."/>
            <person name="Andreopoulos B."/>
            <person name="Lu D."/>
            <person name="Skrede I."/>
            <person name="Drula E."/>
            <person name="Henrissat B."/>
            <person name="Morin E."/>
            <person name="Kohler A."/>
            <person name="Barry K."/>
            <person name="LaButti K."/>
            <person name="Morin E."/>
            <person name="Salamov A."/>
            <person name="Lipzen A."/>
            <person name="Mereny Z."/>
            <person name="Hegedus B."/>
            <person name="Baldrian P."/>
            <person name="Stursova M."/>
            <person name="Weitz H."/>
            <person name="Taylor A."/>
            <person name="Grigoriev I.V."/>
            <person name="Nagy L.G."/>
            <person name="Martin F."/>
            <person name="Kauserud H."/>
        </authorList>
    </citation>
    <scope>NUCLEOTIDE SEQUENCE</scope>
    <source>
        <strain evidence="2">CBHHK188m</strain>
    </source>
</reference>
<accession>A0AAD7HWP0</accession>
<evidence type="ECO:0000313" key="3">
    <source>
        <dbReference type="Proteomes" id="UP001215280"/>
    </source>
</evidence>
<evidence type="ECO:0000256" key="1">
    <source>
        <dbReference type="SAM" id="MobiDB-lite"/>
    </source>
</evidence>
<name>A0AAD7HWP0_9AGAR</name>
<protein>
    <submittedName>
        <fullName evidence="2">Uncharacterized protein</fullName>
    </submittedName>
</protein>
<evidence type="ECO:0000313" key="2">
    <source>
        <dbReference type="EMBL" id="KAJ7730113.1"/>
    </source>
</evidence>
<dbReference type="Proteomes" id="UP001215280">
    <property type="component" value="Unassembled WGS sequence"/>
</dbReference>
<gene>
    <name evidence="2" type="ORF">DFH07DRAFT_756417</name>
</gene>
<dbReference type="EMBL" id="JARJLG010000193">
    <property type="protein sequence ID" value="KAJ7730113.1"/>
    <property type="molecule type" value="Genomic_DNA"/>
</dbReference>
<dbReference type="AlphaFoldDB" id="A0AAD7HWP0"/>
<sequence length="81" mass="8808">YNMQEHLSIAHPEYSSPLNHGGTQLPHKLWESMKVDATEEIALGIPRASIPPVFEDVAGPDQGVYRTNVVGRSGRGGLQQA</sequence>
<feature type="region of interest" description="Disordered" evidence="1">
    <location>
        <begin position="1"/>
        <end position="20"/>
    </location>
</feature>
<organism evidence="2 3">
    <name type="scientific">Mycena maculata</name>
    <dbReference type="NCBI Taxonomy" id="230809"/>
    <lineage>
        <taxon>Eukaryota</taxon>
        <taxon>Fungi</taxon>
        <taxon>Dikarya</taxon>
        <taxon>Basidiomycota</taxon>
        <taxon>Agaricomycotina</taxon>
        <taxon>Agaricomycetes</taxon>
        <taxon>Agaricomycetidae</taxon>
        <taxon>Agaricales</taxon>
        <taxon>Marasmiineae</taxon>
        <taxon>Mycenaceae</taxon>
        <taxon>Mycena</taxon>
    </lineage>
</organism>